<evidence type="ECO:0000313" key="13">
    <source>
        <dbReference type="EMBL" id="VZO39558.1"/>
    </source>
</evidence>
<evidence type="ECO:0000256" key="6">
    <source>
        <dbReference type="ARBA" id="ARBA00023125"/>
    </source>
</evidence>
<dbReference type="GO" id="GO:0009378">
    <property type="term" value="F:four-way junction helicase activity"/>
    <property type="evidence" value="ECO:0007669"/>
    <property type="project" value="TreeGrafter"/>
</dbReference>
<keyword evidence="6" id="KW-0238">DNA-binding</keyword>
<dbReference type="Pfam" id="PF00270">
    <property type="entry name" value="DEAD"/>
    <property type="match status" value="1"/>
</dbReference>
<dbReference type="SUPFAM" id="SSF53271">
    <property type="entry name" value="PRTase-like"/>
    <property type="match status" value="1"/>
</dbReference>
<evidence type="ECO:0000256" key="3">
    <source>
        <dbReference type="ARBA" id="ARBA00022801"/>
    </source>
</evidence>
<dbReference type="Pfam" id="PF00271">
    <property type="entry name" value="Helicase_C"/>
    <property type="match status" value="1"/>
</dbReference>
<dbReference type="PROSITE" id="PS51192">
    <property type="entry name" value="HELICASE_ATP_BIND_1"/>
    <property type="match status" value="1"/>
</dbReference>
<evidence type="ECO:0000256" key="1">
    <source>
        <dbReference type="ARBA" id="ARBA00005446"/>
    </source>
</evidence>
<name>A0A7M4DQ14_9MICO</name>
<dbReference type="GO" id="GO:0030894">
    <property type="term" value="C:replisome"/>
    <property type="evidence" value="ECO:0007669"/>
    <property type="project" value="TreeGrafter"/>
</dbReference>
<protein>
    <recommendedName>
        <fullName evidence="9">DNA 3'-5' helicase</fullName>
        <ecNumber evidence="9">5.6.2.4</ecNumber>
    </recommendedName>
</protein>
<evidence type="ECO:0000256" key="2">
    <source>
        <dbReference type="ARBA" id="ARBA00022741"/>
    </source>
</evidence>
<keyword evidence="2" id="KW-0547">Nucleotide-binding</keyword>
<evidence type="ECO:0000256" key="4">
    <source>
        <dbReference type="ARBA" id="ARBA00022806"/>
    </source>
</evidence>
<dbReference type="CDD" id="cd06223">
    <property type="entry name" value="PRTases_typeI"/>
    <property type="match status" value="1"/>
</dbReference>
<evidence type="ECO:0000259" key="11">
    <source>
        <dbReference type="PROSITE" id="PS51192"/>
    </source>
</evidence>
<accession>A0A7M4DQ14</accession>
<sequence length="721" mass="77328">MNETTAGTAADTAPAAPNSDDPNGTRERATAVLQRLVGSDEAQLRDDQWRAISALVDGDRRALVVQRTGWGKSAVYFVATSLLRERGAGPSVIISPLLALMRDQIAAASRAGIRAVTINSANTTEWAGIHEQIAAGEVDVLLCSPERLNNPAFRDEVLPRLAASAGLVVVDEAHCISDWGHDFRPDYRRIRTLLDDLPDGIPVLATTATANERVTADVAEQLGTDVLVLRGGLDRPSLHLAVVQLPDQPTRIAWLTANLGSYPGSGIVYCLTVAAAEEVARQLRGAGYAVQAYTGATDPSEREALEADLKENRVKALVATSALGMGFDKPDLGFVIHLGAPPSPIAYYQQVGRAGRAVQRADVVLLPGSEDKQIWDYFGSLAFPKASDVRAAIDALPMLGDGAMSVAALETQVDLRRTRLEMMLKVLDVDGAVRRVQGGWSSTGQEWNYDADRYERVEAARVAEQDAMIAYERTDECRMVFLRRDLDDPELVDGERCGRCDNCGGVTVPDAPDLEVVEAARERLDAPGIEITPRRQWPSGMSELGVDLRGRLAEGERAQTGRAIARLDGLGWSVQLRELFASTTPDGELPVGLRAPLMRVVADWAPSADGVVFVDSATRPLLVQHLAQGVARLLKAPLVGRIAPAPDRGPGRHDVNSAQRLASVARRLDLDLSDAATAGLTGRSVVLVDDFTDSGWTLAYSAMLLRRAGAGAVLPLVLAQG</sequence>
<evidence type="ECO:0000256" key="10">
    <source>
        <dbReference type="SAM" id="MobiDB-lite"/>
    </source>
</evidence>
<feature type="compositionally biased region" description="Low complexity" evidence="10">
    <location>
        <begin position="1"/>
        <end position="22"/>
    </location>
</feature>
<dbReference type="Gene3D" id="3.40.50.300">
    <property type="entry name" value="P-loop containing nucleotide triphosphate hydrolases"/>
    <property type="match status" value="2"/>
</dbReference>
<reference evidence="13 14" key="1">
    <citation type="submission" date="2019-11" db="EMBL/GenBank/DDBJ databases">
        <authorList>
            <person name="Criscuolo A."/>
        </authorList>
    </citation>
    <scope>NUCLEOTIDE SEQUENCE [LARGE SCALE GENOMIC DNA]</scope>
    <source>
        <strain evidence="13">CIP111667</strain>
    </source>
</reference>
<feature type="domain" description="Helicase C-terminal" evidence="12">
    <location>
        <begin position="251"/>
        <end position="404"/>
    </location>
</feature>
<dbReference type="InterPro" id="IPR000836">
    <property type="entry name" value="PRTase_dom"/>
</dbReference>
<dbReference type="SMART" id="SM00487">
    <property type="entry name" value="DEXDc"/>
    <property type="match status" value="1"/>
</dbReference>
<keyword evidence="5" id="KW-0067">ATP-binding</keyword>
<dbReference type="InterPro" id="IPR027417">
    <property type="entry name" value="P-loop_NTPase"/>
</dbReference>
<dbReference type="GO" id="GO:0043138">
    <property type="term" value="F:3'-5' DNA helicase activity"/>
    <property type="evidence" value="ECO:0007669"/>
    <property type="project" value="UniProtKB-EC"/>
</dbReference>
<evidence type="ECO:0000256" key="7">
    <source>
        <dbReference type="ARBA" id="ARBA00023235"/>
    </source>
</evidence>
<dbReference type="SMART" id="SM00490">
    <property type="entry name" value="HELICc"/>
    <property type="match status" value="1"/>
</dbReference>
<keyword evidence="4 13" id="KW-0347">Helicase</keyword>
<gene>
    <name evidence="13" type="primary">recQ_2</name>
    <name evidence="13" type="ORF">HALOF300_04251</name>
</gene>
<evidence type="ECO:0000256" key="9">
    <source>
        <dbReference type="ARBA" id="ARBA00034808"/>
    </source>
</evidence>
<keyword evidence="14" id="KW-1185">Reference proteome</keyword>
<dbReference type="InterPro" id="IPR014001">
    <property type="entry name" value="Helicase_ATP-bd"/>
</dbReference>
<dbReference type="GO" id="GO:0005524">
    <property type="term" value="F:ATP binding"/>
    <property type="evidence" value="ECO:0007669"/>
    <property type="project" value="UniProtKB-KW"/>
</dbReference>
<dbReference type="SUPFAM" id="SSF52540">
    <property type="entry name" value="P-loop containing nucleoside triphosphate hydrolases"/>
    <property type="match status" value="1"/>
</dbReference>
<feature type="domain" description="Helicase ATP-binding" evidence="11">
    <location>
        <begin position="53"/>
        <end position="228"/>
    </location>
</feature>
<keyword evidence="7" id="KW-0413">Isomerase</keyword>
<keyword evidence="3 13" id="KW-0378">Hydrolase</keyword>
<dbReference type="InterPro" id="IPR001650">
    <property type="entry name" value="Helicase_C-like"/>
</dbReference>
<dbReference type="InterPro" id="IPR011545">
    <property type="entry name" value="DEAD/DEAH_box_helicase_dom"/>
</dbReference>
<dbReference type="EC" id="5.6.2.4" evidence="9"/>
<proteinExistence type="inferred from homology"/>
<evidence type="ECO:0000259" key="12">
    <source>
        <dbReference type="PROSITE" id="PS51194"/>
    </source>
</evidence>
<dbReference type="InterPro" id="IPR029057">
    <property type="entry name" value="PRTase-like"/>
</dbReference>
<dbReference type="Proteomes" id="UP000419743">
    <property type="component" value="Unassembled WGS sequence"/>
</dbReference>
<dbReference type="GO" id="GO:0003677">
    <property type="term" value="F:DNA binding"/>
    <property type="evidence" value="ECO:0007669"/>
    <property type="project" value="UniProtKB-KW"/>
</dbReference>
<dbReference type="PANTHER" id="PTHR13710:SF105">
    <property type="entry name" value="ATP-DEPENDENT DNA HELICASE Q1"/>
    <property type="match status" value="1"/>
</dbReference>
<evidence type="ECO:0000256" key="5">
    <source>
        <dbReference type="ARBA" id="ARBA00022840"/>
    </source>
</evidence>
<comment type="similarity">
    <text evidence="1">Belongs to the helicase family. RecQ subfamily.</text>
</comment>
<organism evidence="13 14">
    <name type="scientific">Occultella aeris</name>
    <dbReference type="NCBI Taxonomy" id="2761496"/>
    <lineage>
        <taxon>Bacteria</taxon>
        <taxon>Bacillati</taxon>
        <taxon>Actinomycetota</taxon>
        <taxon>Actinomycetes</taxon>
        <taxon>Micrococcales</taxon>
        <taxon>Ruaniaceae</taxon>
        <taxon>Occultella</taxon>
    </lineage>
</organism>
<dbReference type="GO" id="GO:0006281">
    <property type="term" value="P:DNA repair"/>
    <property type="evidence" value="ECO:0007669"/>
    <property type="project" value="TreeGrafter"/>
</dbReference>
<dbReference type="PANTHER" id="PTHR13710">
    <property type="entry name" value="DNA HELICASE RECQ FAMILY MEMBER"/>
    <property type="match status" value="1"/>
</dbReference>
<dbReference type="GO" id="GO:0005737">
    <property type="term" value="C:cytoplasm"/>
    <property type="evidence" value="ECO:0007669"/>
    <property type="project" value="TreeGrafter"/>
</dbReference>
<evidence type="ECO:0000313" key="14">
    <source>
        <dbReference type="Proteomes" id="UP000419743"/>
    </source>
</evidence>
<dbReference type="PROSITE" id="PS51194">
    <property type="entry name" value="HELICASE_CTER"/>
    <property type="match status" value="1"/>
</dbReference>
<dbReference type="NCBIfam" id="TIGR00614">
    <property type="entry name" value="recQ_fam"/>
    <property type="match status" value="1"/>
</dbReference>
<feature type="region of interest" description="Disordered" evidence="10">
    <location>
        <begin position="1"/>
        <end position="25"/>
    </location>
</feature>
<comment type="caution">
    <text evidence="13">The sequence shown here is derived from an EMBL/GenBank/DDBJ whole genome shotgun (WGS) entry which is preliminary data.</text>
</comment>
<dbReference type="GO" id="GO:0043590">
    <property type="term" value="C:bacterial nucleoid"/>
    <property type="evidence" value="ECO:0007669"/>
    <property type="project" value="TreeGrafter"/>
</dbReference>
<dbReference type="InterPro" id="IPR004589">
    <property type="entry name" value="DNA_helicase_ATP-dep_RecQ"/>
</dbReference>
<dbReference type="GO" id="GO:0016787">
    <property type="term" value="F:hydrolase activity"/>
    <property type="evidence" value="ECO:0007669"/>
    <property type="project" value="UniProtKB-KW"/>
</dbReference>
<dbReference type="GO" id="GO:0006310">
    <property type="term" value="P:DNA recombination"/>
    <property type="evidence" value="ECO:0007669"/>
    <property type="project" value="InterPro"/>
</dbReference>
<dbReference type="RefSeq" id="WP_156742873.1">
    <property type="nucleotide sequence ID" value="NZ_CACRYJ010000060.1"/>
</dbReference>
<evidence type="ECO:0000256" key="8">
    <source>
        <dbReference type="ARBA" id="ARBA00034617"/>
    </source>
</evidence>
<dbReference type="AlphaFoldDB" id="A0A7M4DQ14"/>
<dbReference type="Gene3D" id="3.40.50.2020">
    <property type="match status" value="1"/>
</dbReference>
<dbReference type="EMBL" id="CACRYJ010000060">
    <property type="protein sequence ID" value="VZO39558.1"/>
    <property type="molecule type" value="Genomic_DNA"/>
</dbReference>
<comment type="catalytic activity">
    <reaction evidence="8">
        <text>Couples ATP hydrolysis with the unwinding of duplex DNA by translocating in the 3'-5' direction.</text>
        <dbReference type="EC" id="5.6.2.4"/>
    </reaction>
</comment>